<dbReference type="AlphaFoldDB" id="A0A0J9SBE7"/>
<evidence type="ECO:0000256" key="6">
    <source>
        <dbReference type="ARBA" id="ARBA00022793"/>
    </source>
</evidence>
<keyword evidence="7" id="KW-0067">ATP-binding</keyword>
<dbReference type="GO" id="GO:0004612">
    <property type="term" value="F:phosphoenolpyruvate carboxykinase (ATP) activity"/>
    <property type="evidence" value="ECO:0007669"/>
    <property type="project" value="UniProtKB-EC"/>
</dbReference>
<evidence type="ECO:0000256" key="3">
    <source>
        <dbReference type="ARBA" id="ARBA00012363"/>
    </source>
</evidence>
<dbReference type="InterPro" id="IPR013035">
    <property type="entry name" value="PEP_carboxykinase_C"/>
</dbReference>
<dbReference type="OrthoDB" id="184182at2759"/>
<dbReference type="NCBIfam" id="NF006820">
    <property type="entry name" value="PRK09344.1-2"/>
    <property type="match status" value="1"/>
</dbReference>
<keyword evidence="4" id="KW-0312">Gluconeogenesis</keyword>
<comment type="similarity">
    <text evidence="2">Belongs to the phosphoenolpyruvate carboxykinase (ATP) family.</text>
</comment>
<dbReference type="InterPro" id="IPR008210">
    <property type="entry name" value="PEP_carboxykinase_N"/>
</dbReference>
<comment type="pathway">
    <text evidence="1">Carbohydrate biosynthesis; gluconeogenesis.</text>
</comment>
<keyword evidence="6" id="KW-0210">Decarboxylase</keyword>
<dbReference type="GO" id="GO:0016301">
    <property type="term" value="F:kinase activity"/>
    <property type="evidence" value="ECO:0007669"/>
    <property type="project" value="UniProtKB-KW"/>
</dbReference>
<dbReference type="GO" id="GO:0005524">
    <property type="term" value="F:ATP binding"/>
    <property type="evidence" value="ECO:0007669"/>
    <property type="project" value="UniProtKB-KW"/>
</dbReference>
<keyword evidence="10" id="KW-0670">Pyruvate</keyword>
<dbReference type="EC" id="4.1.1.49" evidence="3"/>
<dbReference type="InterPro" id="IPR015994">
    <property type="entry name" value="PEPCK_ATP_CS"/>
</dbReference>
<evidence type="ECO:0000256" key="5">
    <source>
        <dbReference type="ARBA" id="ARBA00022741"/>
    </source>
</evidence>
<organism evidence="10 11">
    <name type="scientific">Plasmodium vivax India VII</name>
    <dbReference type="NCBI Taxonomy" id="1077284"/>
    <lineage>
        <taxon>Eukaryota</taxon>
        <taxon>Sar</taxon>
        <taxon>Alveolata</taxon>
        <taxon>Apicomplexa</taxon>
        <taxon>Aconoidasida</taxon>
        <taxon>Haemosporida</taxon>
        <taxon>Plasmodiidae</taxon>
        <taxon>Plasmodium</taxon>
        <taxon>Plasmodium (Plasmodium)</taxon>
    </lineage>
</organism>
<dbReference type="Gene3D" id="2.170.8.10">
    <property type="entry name" value="Phosphoenolpyruvate Carboxykinase, domain 2"/>
    <property type="match status" value="1"/>
</dbReference>
<dbReference type="Pfam" id="PF01293">
    <property type="entry name" value="PEPCK_ATP"/>
    <property type="match status" value="1"/>
</dbReference>
<accession>A0A0J9SBE7</accession>
<dbReference type="EMBL" id="KQ234346">
    <property type="protein sequence ID" value="KMZ79242.1"/>
    <property type="molecule type" value="Genomic_DNA"/>
</dbReference>
<proteinExistence type="inferred from homology"/>
<dbReference type="CDD" id="cd00484">
    <property type="entry name" value="PEPCK_ATP"/>
    <property type="match status" value="1"/>
</dbReference>
<dbReference type="HAMAP" id="MF_00453">
    <property type="entry name" value="PEPCK_ATP"/>
    <property type="match status" value="1"/>
</dbReference>
<protein>
    <recommendedName>
        <fullName evidence="3">phosphoenolpyruvate carboxykinase (ATP)</fullName>
        <ecNumber evidence="3">4.1.1.49</ecNumber>
    </recommendedName>
</protein>
<dbReference type="Gene3D" id="3.90.228.20">
    <property type="match status" value="1"/>
</dbReference>
<evidence type="ECO:0000256" key="9">
    <source>
        <dbReference type="ARBA" id="ARBA00047371"/>
    </source>
</evidence>
<gene>
    <name evidence="10" type="ORF">PVIIG_01716</name>
</gene>
<dbReference type="PANTHER" id="PTHR30031">
    <property type="entry name" value="PHOSPHOENOLPYRUVATE CARBOXYKINASE ATP"/>
    <property type="match status" value="1"/>
</dbReference>
<dbReference type="UniPathway" id="UPA00138"/>
<name>A0A0J9SBE7_PLAVI</name>
<reference evidence="10 11" key="1">
    <citation type="submission" date="2011-08" db="EMBL/GenBank/DDBJ databases">
        <title>The Genome Sequence of Plasmodium vivax India VII.</title>
        <authorList>
            <consortium name="The Broad Institute Genome Sequencing Platform"/>
            <consortium name="The Broad Institute Genome Sequencing Center for Infectious Disease"/>
            <person name="Neafsey D."/>
            <person name="Carlton J."/>
            <person name="Barnwell J."/>
            <person name="Collins W."/>
            <person name="Escalante A."/>
            <person name="Mullikin J."/>
            <person name="Saul A."/>
            <person name="Guigo R."/>
            <person name="Camara F."/>
            <person name="Young S.K."/>
            <person name="Zeng Q."/>
            <person name="Gargeya S."/>
            <person name="Fitzgerald M."/>
            <person name="Haas B."/>
            <person name="Abouelleil A."/>
            <person name="Alvarado L."/>
            <person name="Arachchi H.M."/>
            <person name="Berlin A."/>
            <person name="Brown A."/>
            <person name="Chapman S.B."/>
            <person name="Chen Z."/>
            <person name="Dunbar C."/>
            <person name="Freedman E."/>
            <person name="Gearin G."/>
            <person name="Gellesch M."/>
            <person name="Goldberg J."/>
            <person name="Griggs A."/>
            <person name="Gujja S."/>
            <person name="Heiman D."/>
            <person name="Howarth C."/>
            <person name="Larson L."/>
            <person name="Lui A."/>
            <person name="MacDonald P.J.P."/>
            <person name="Montmayeur A."/>
            <person name="Murphy C."/>
            <person name="Neiman D."/>
            <person name="Pearson M."/>
            <person name="Priest M."/>
            <person name="Roberts A."/>
            <person name="Saif S."/>
            <person name="Shea T."/>
            <person name="Shenoy N."/>
            <person name="Sisk P."/>
            <person name="Stolte C."/>
            <person name="Sykes S."/>
            <person name="Wortman J."/>
            <person name="Nusbaum C."/>
            <person name="Birren B."/>
        </authorList>
    </citation>
    <scope>NUCLEOTIDE SEQUENCE [LARGE SCALE GENOMIC DNA]</scope>
    <source>
        <strain evidence="10 11">India VII</strain>
    </source>
</reference>
<dbReference type="NCBIfam" id="NF006821">
    <property type="entry name" value="PRK09344.1-3"/>
    <property type="match status" value="1"/>
</dbReference>
<dbReference type="Gene3D" id="3.40.449.10">
    <property type="entry name" value="Phosphoenolpyruvate Carboxykinase, domain 1"/>
    <property type="match status" value="1"/>
</dbReference>
<evidence type="ECO:0000256" key="1">
    <source>
        <dbReference type="ARBA" id="ARBA00004742"/>
    </source>
</evidence>
<evidence type="ECO:0000256" key="4">
    <source>
        <dbReference type="ARBA" id="ARBA00022432"/>
    </source>
</evidence>
<evidence type="ECO:0000313" key="10">
    <source>
        <dbReference type="EMBL" id="KMZ79242.1"/>
    </source>
</evidence>
<dbReference type="PIRSF" id="PIRSF006294">
    <property type="entry name" value="PEP_crbxkin"/>
    <property type="match status" value="1"/>
</dbReference>
<dbReference type="GO" id="GO:0005829">
    <property type="term" value="C:cytosol"/>
    <property type="evidence" value="ECO:0007669"/>
    <property type="project" value="TreeGrafter"/>
</dbReference>
<keyword evidence="5" id="KW-0547">Nucleotide-binding</keyword>
<evidence type="ECO:0000256" key="2">
    <source>
        <dbReference type="ARBA" id="ARBA00006052"/>
    </source>
</evidence>
<dbReference type="PANTHER" id="PTHR30031:SF0">
    <property type="entry name" value="PHOSPHOENOLPYRUVATE CARBOXYKINASE (ATP)"/>
    <property type="match status" value="1"/>
</dbReference>
<evidence type="ECO:0000313" key="11">
    <source>
        <dbReference type="Proteomes" id="UP000053562"/>
    </source>
</evidence>
<evidence type="ECO:0000256" key="8">
    <source>
        <dbReference type="ARBA" id="ARBA00023239"/>
    </source>
</evidence>
<dbReference type="InterPro" id="IPR001272">
    <property type="entry name" value="PEP_carboxykinase_ATP"/>
</dbReference>
<dbReference type="PROSITE" id="PS00532">
    <property type="entry name" value="PEPCK_ATP"/>
    <property type="match status" value="1"/>
</dbReference>
<evidence type="ECO:0000256" key="7">
    <source>
        <dbReference type="ARBA" id="ARBA00022840"/>
    </source>
</evidence>
<dbReference type="SUPFAM" id="SSF68923">
    <property type="entry name" value="PEP carboxykinase N-terminal domain"/>
    <property type="match status" value="1"/>
</dbReference>
<dbReference type="NCBIfam" id="TIGR00224">
    <property type="entry name" value="pckA"/>
    <property type="match status" value="1"/>
</dbReference>
<keyword evidence="10" id="KW-0418">Kinase</keyword>
<dbReference type="FunFam" id="2.170.8.10:FF:000001">
    <property type="entry name" value="Phosphoenolpyruvate carboxykinase (ATP)"/>
    <property type="match status" value="1"/>
</dbReference>
<keyword evidence="8" id="KW-0456">Lyase</keyword>
<dbReference type="FunFam" id="3.40.449.10:FF:000006">
    <property type="entry name" value="Phosphoenolpyruvate carboxykinase (ATP)"/>
    <property type="match status" value="1"/>
</dbReference>
<dbReference type="GO" id="GO:0006094">
    <property type="term" value="P:gluconeogenesis"/>
    <property type="evidence" value="ECO:0007669"/>
    <property type="project" value="UniProtKB-UniPathway"/>
</dbReference>
<comment type="catalytic activity">
    <reaction evidence="9">
        <text>oxaloacetate + ATP = phosphoenolpyruvate + ADP + CO2</text>
        <dbReference type="Rhea" id="RHEA:18617"/>
        <dbReference type="ChEBI" id="CHEBI:16452"/>
        <dbReference type="ChEBI" id="CHEBI:16526"/>
        <dbReference type="ChEBI" id="CHEBI:30616"/>
        <dbReference type="ChEBI" id="CHEBI:58702"/>
        <dbReference type="ChEBI" id="CHEBI:456216"/>
        <dbReference type="EC" id="4.1.1.49"/>
    </reaction>
</comment>
<keyword evidence="10" id="KW-0808">Transferase</keyword>
<dbReference type="SUPFAM" id="SSF53795">
    <property type="entry name" value="PEP carboxykinase-like"/>
    <property type="match status" value="1"/>
</dbReference>
<dbReference type="Proteomes" id="UP000053562">
    <property type="component" value="Unassembled WGS sequence"/>
</dbReference>
<sequence>MMENVVAKTVESTLKKSIDKSSDYDLAEKMEDMKKVIIEEVRRNLVYNKPVGPIMSSKDILTLSQEQESKFNEEVHELGLHVNRIHHNSTPAFLYEMALKYESNSFITSTGALCCISGEKTGRSPSDKRIVKESSSEENIWWGKVNIPLKEKSYEINKGRAIDYLNLQPNLYVIDAYAGWDENCRIKIRVITSRAYHALYMLNMLIPPKNVEEIQNFIPDFIIYNAGDFPSNRLTDGMSSQTSVIINFGAMNMIILGTQYAGEMKKGILTLFMYKMPLEGKLPLHSSCNVGKNNDVTLFFGLSGTGKTTLSADANRYLIGDDEHVWTDDGIFNIEGGCYAKCKGLSKKQEPEIYKAIKFGAILENVVMDPVTREVDYNNCTITENTRCAYPLSYIENAKIPAYVHTHPQNIILLTCDAFGVIPPLSKLDVYQMMYHFVSGYTSKMAGTESDVLKPTATFSSCYAAPFLALHPMVYAKMLAEKYQKHKANVWLLNTGWIYGSYGSQNGQRIPLKYTRMLVDYIHENKLIDIEYKKTPIFNFNIPARVEGIPEEVLDPLVGWKDKEDYMKNLQNLAREFISNFALFSDKAGPDILSGGPAL</sequence>